<evidence type="ECO:0000256" key="7">
    <source>
        <dbReference type="RuleBase" id="RU003879"/>
    </source>
</evidence>
<evidence type="ECO:0000256" key="6">
    <source>
        <dbReference type="ARBA" id="ARBA00023136"/>
    </source>
</evidence>
<keyword evidence="7" id="KW-0813">Transport</keyword>
<dbReference type="InterPro" id="IPR003400">
    <property type="entry name" value="ExbD"/>
</dbReference>
<dbReference type="Gene3D" id="3.30.420.270">
    <property type="match status" value="1"/>
</dbReference>
<gene>
    <name evidence="9" type="ORF">IQ235_07700</name>
</gene>
<evidence type="ECO:0000256" key="3">
    <source>
        <dbReference type="ARBA" id="ARBA00022475"/>
    </source>
</evidence>
<keyword evidence="3" id="KW-1003">Cell membrane</keyword>
<organism evidence="9 10">
    <name type="scientific">Zarconia navalis LEGE 11467</name>
    <dbReference type="NCBI Taxonomy" id="1828826"/>
    <lineage>
        <taxon>Bacteria</taxon>
        <taxon>Bacillati</taxon>
        <taxon>Cyanobacteriota</taxon>
        <taxon>Cyanophyceae</taxon>
        <taxon>Oscillatoriophycideae</taxon>
        <taxon>Oscillatoriales</taxon>
        <taxon>Oscillatoriales incertae sedis</taxon>
        <taxon>Zarconia</taxon>
        <taxon>Zarconia navalis</taxon>
    </lineage>
</organism>
<reference evidence="9" key="1">
    <citation type="submission" date="2020-10" db="EMBL/GenBank/DDBJ databases">
        <authorList>
            <person name="Castelo-Branco R."/>
            <person name="Eusebio N."/>
            <person name="Adriana R."/>
            <person name="Vieira A."/>
            <person name="Brugerolle De Fraissinette N."/>
            <person name="Rezende De Castro R."/>
            <person name="Schneider M.P."/>
            <person name="Vasconcelos V."/>
            <person name="Leao P.N."/>
        </authorList>
    </citation>
    <scope>NUCLEOTIDE SEQUENCE</scope>
    <source>
        <strain evidence="9">LEGE 11467</strain>
    </source>
</reference>
<dbReference type="EMBL" id="JADEXN010000106">
    <property type="protein sequence ID" value="MBE9040663.1"/>
    <property type="molecule type" value="Genomic_DNA"/>
</dbReference>
<evidence type="ECO:0000256" key="5">
    <source>
        <dbReference type="ARBA" id="ARBA00022989"/>
    </source>
</evidence>
<dbReference type="Proteomes" id="UP000621799">
    <property type="component" value="Unassembled WGS sequence"/>
</dbReference>
<keyword evidence="5 8" id="KW-1133">Transmembrane helix</keyword>
<dbReference type="GO" id="GO:0005886">
    <property type="term" value="C:plasma membrane"/>
    <property type="evidence" value="ECO:0007669"/>
    <property type="project" value="UniProtKB-SubCell"/>
</dbReference>
<keyword evidence="6 8" id="KW-0472">Membrane</keyword>
<evidence type="ECO:0000256" key="1">
    <source>
        <dbReference type="ARBA" id="ARBA00004162"/>
    </source>
</evidence>
<dbReference type="AlphaFoldDB" id="A0A928VYU3"/>
<comment type="similarity">
    <text evidence="2 7">Belongs to the ExbD/TolR family.</text>
</comment>
<keyword evidence="7" id="KW-0653">Protein transport</keyword>
<feature type="transmembrane region" description="Helical" evidence="8">
    <location>
        <begin position="16"/>
        <end position="37"/>
    </location>
</feature>
<keyword evidence="10" id="KW-1185">Reference proteome</keyword>
<evidence type="ECO:0000313" key="9">
    <source>
        <dbReference type="EMBL" id="MBE9040663.1"/>
    </source>
</evidence>
<dbReference type="GO" id="GO:0015031">
    <property type="term" value="P:protein transport"/>
    <property type="evidence" value="ECO:0007669"/>
    <property type="project" value="UniProtKB-KW"/>
</dbReference>
<evidence type="ECO:0000256" key="4">
    <source>
        <dbReference type="ARBA" id="ARBA00022692"/>
    </source>
</evidence>
<evidence type="ECO:0000313" key="10">
    <source>
        <dbReference type="Proteomes" id="UP000621799"/>
    </source>
</evidence>
<dbReference type="PANTHER" id="PTHR30558:SF3">
    <property type="entry name" value="BIOPOLYMER TRANSPORT PROTEIN EXBD-RELATED"/>
    <property type="match status" value="1"/>
</dbReference>
<dbReference type="Pfam" id="PF02472">
    <property type="entry name" value="ExbD"/>
    <property type="match status" value="1"/>
</dbReference>
<dbReference type="PANTHER" id="PTHR30558">
    <property type="entry name" value="EXBD MEMBRANE COMPONENT OF PMF-DRIVEN MACROMOLECULE IMPORT SYSTEM"/>
    <property type="match status" value="1"/>
</dbReference>
<evidence type="ECO:0000256" key="2">
    <source>
        <dbReference type="ARBA" id="ARBA00005811"/>
    </source>
</evidence>
<dbReference type="RefSeq" id="WP_264320907.1">
    <property type="nucleotide sequence ID" value="NZ_JADEXN010000106.1"/>
</dbReference>
<name>A0A928VYU3_9CYAN</name>
<evidence type="ECO:0000256" key="8">
    <source>
        <dbReference type="SAM" id="Phobius"/>
    </source>
</evidence>
<sequence length="138" mass="15189">MKPLENEVETQGQINILPMIDVIFSILAFFMISTLFLSRNEGLPVNLPQAASAQTQNQAKIAVTIPNEEQIFLNDDLIELEELQTGVTQLMDGSQTALVVLKADETVSHGQVIQVMDRLRQTQGVKLAIATTKPASDR</sequence>
<accession>A0A928VYU3</accession>
<comment type="caution">
    <text evidence="9">The sequence shown here is derived from an EMBL/GenBank/DDBJ whole genome shotgun (WGS) entry which is preliminary data.</text>
</comment>
<keyword evidence="4 7" id="KW-0812">Transmembrane</keyword>
<dbReference type="GO" id="GO:0022857">
    <property type="term" value="F:transmembrane transporter activity"/>
    <property type="evidence" value="ECO:0007669"/>
    <property type="project" value="InterPro"/>
</dbReference>
<proteinExistence type="inferred from homology"/>
<comment type="subcellular location">
    <subcellularLocation>
        <location evidence="1">Cell membrane</location>
        <topology evidence="1">Single-pass membrane protein</topology>
    </subcellularLocation>
    <subcellularLocation>
        <location evidence="7">Cell membrane</location>
        <topology evidence="7">Single-pass type II membrane protein</topology>
    </subcellularLocation>
</comment>
<protein>
    <submittedName>
        <fullName evidence="9">Biopolymer transporter ExbD</fullName>
    </submittedName>
</protein>